<keyword evidence="1" id="KW-0812">Transmembrane</keyword>
<keyword evidence="1" id="KW-0472">Membrane</keyword>
<evidence type="ECO:0000313" key="3">
    <source>
        <dbReference type="EMBL" id="KAF2883397.1"/>
    </source>
</evidence>
<dbReference type="PROSITE" id="PS50076">
    <property type="entry name" value="DNAJ_2"/>
    <property type="match status" value="1"/>
</dbReference>
<proteinExistence type="predicted"/>
<name>A0A8K0CDQ3_IGNLU</name>
<accession>A0A8K0CDQ3</accession>
<dbReference type="OrthoDB" id="10262359at2759"/>
<comment type="caution">
    <text evidence="3">The sequence shown here is derived from an EMBL/GenBank/DDBJ whole genome shotgun (WGS) entry which is preliminary data.</text>
</comment>
<dbReference type="Pfam" id="PF00226">
    <property type="entry name" value="DnaJ"/>
    <property type="match status" value="1"/>
</dbReference>
<organism evidence="3 4">
    <name type="scientific">Ignelater luminosus</name>
    <name type="common">Cucubano</name>
    <name type="synonym">Pyrophorus luminosus</name>
    <dbReference type="NCBI Taxonomy" id="2038154"/>
    <lineage>
        <taxon>Eukaryota</taxon>
        <taxon>Metazoa</taxon>
        <taxon>Ecdysozoa</taxon>
        <taxon>Arthropoda</taxon>
        <taxon>Hexapoda</taxon>
        <taxon>Insecta</taxon>
        <taxon>Pterygota</taxon>
        <taxon>Neoptera</taxon>
        <taxon>Endopterygota</taxon>
        <taxon>Coleoptera</taxon>
        <taxon>Polyphaga</taxon>
        <taxon>Elateriformia</taxon>
        <taxon>Elateroidea</taxon>
        <taxon>Elateridae</taxon>
        <taxon>Agrypninae</taxon>
        <taxon>Pyrophorini</taxon>
        <taxon>Ignelater</taxon>
    </lineage>
</organism>
<reference evidence="3" key="1">
    <citation type="submission" date="2019-08" db="EMBL/GenBank/DDBJ databases">
        <title>The genome of the North American firefly Photinus pyralis.</title>
        <authorList>
            <consortium name="Photinus pyralis genome working group"/>
            <person name="Fallon T.R."/>
            <person name="Sander Lower S.E."/>
            <person name="Weng J.-K."/>
        </authorList>
    </citation>
    <scope>NUCLEOTIDE SEQUENCE</scope>
    <source>
        <strain evidence="3">TRF0915ILg1</strain>
        <tissue evidence="3">Whole body</tissue>
    </source>
</reference>
<dbReference type="CDD" id="cd06257">
    <property type="entry name" value="DnaJ"/>
    <property type="match status" value="1"/>
</dbReference>
<dbReference type="Proteomes" id="UP000801492">
    <property type="component" value="Unassembled WGS sequence"/>
</dbReference>
<evidence type="ECO:0000259" key="2">
    <source>
        <dbReference type="PROSITE" id="PS50076"/>
    </source>
</evidence>
<feature type="domain" description="J" evidence="2">
    <location>
        <begin position="119"/>
        <end position="188"/>
    </location>
</feature>
<dbReference type="AlphaFoldDB" id="A0A8K0CDQ3"/>
<dbReference type="EMBL" id="VTPC01090430">
    <property type="protein sequence ID" value="KAF2883397.1"/>
    <property type="molecule type" value="Genomic_DNA"/>
</dbReference>
<dbReference type="Gene3D" id="1.10.287.110">
    <property type="entry name" value="DnaJ domain"/>
    <property type="match status" value="1"/>
</dbReference>
<dbReference type="SUPFAM" id="SSF46565">
    <property type="entry name" value="Chaperone J-domain"/>
    <property type="match status" value="1"/>
</dbReference>
<dbReference type="InterPro" id="IPR001623">
    <property type="entry name" value="DnaJ_domain"/>
</dbReference>
<keyword evidence="1" id="KW-1133">Transmembrane helix</keyword>
<gene>
    <name evidence="3" type="ORF">ILUMI_22772</name>
</gene>
<dbReference type="SMART" id="SM00271">
    <property type="entry name" value="DnaJ"/>
    <property type="match status" value="1"/>
</dbReference>
<evidence type="ECO:0000313" key="4">
    <source>
        <dbReference type="Proteomes" id="UP000801492"/>
    </source>
</evidence>
<evidence type="ECO:0000256" key="1">
    <source>
        <dbReference type="SAM" id="Phobius"/>
    </source>
</evidence>
<sequence length="190" mass="22725">MWFSIMVFTSALAFDTFSKQWRRKPREKKSLLKRILILSLCGTLYISIWSAYLYFNGKITDSNGDEVPVHEALHHFFTSPWWIDLKQSLYDTYQFAQHHGWYEVWKQIIDLTDPHGEQNAYRVLDLSPTASQSEITAKWRHLSREWHPDKVKDPAFQRAAQERFMEIQQAYEILSNIKTKRKRRNKKSVD</sequence>
<keyword evidence="4" id="KW-1185">Reference proteome</keyword>
<dbReference type="PRINTS" id="PR00625">
    <property type="entry name" value="JDOMAIN"/>
</dbReference>
<feature type="transmembrane region" description="Helical" evidence="1">
    <location>
        <begin position="34"/>
        <end position="55"/>
    </location>
</feature>
<dbReference type="PANTHER" id="PTHR44733:SF1">
    <property type="entry name" value="DNAJ HOMOLOG SUBFAMILY C MEMBER 22"/>
    <property type="match status" value="1"/>
</dbReference>
<dbReference type="GO" id="GO:0016020">
    <property type="term" value="C:membrane"/>
    <property type="evidence" value="ECO:0007669"/>
    <property type="project" value="TreeGrafter"/>
</dbReference>
<protein>
    <recommendedName>
        <fullName evidence="2">J domain-containing protein</fullName>
    </recommendedName>
</protein>
<dbReference type="PANTHER" id="PTHR44733">
    <property type="entry name" value="DNAJ HOMOLOG SUBFAMILY C MEMBER 22"/>
    <property type="match status" value="1"/>
</dbReference>
<dbReference type="InterPro" id="IPR036869">
    <property type="entry name" value="J_dom_sf"/>
</dbReference>